<evidence type="ECO:0000313" key="10">
    <source>
        <dbReference type="Proteomes" id="UP001575105"/>
    </source>
</evidence>
<dbReference type="Pfam" id="PF21981">
    <property type="entry name" value="RecX_HTH3"/>
    <property type="match status" value="1"/>
</dbReference>
<dbReference type="PANTHER" id="PTHR33602:SF1">
    <property type="entry name" value="REGULATORY PROTEIN RECX FAMILY PROTEIN"/>
    <property type="match status" value="1"/>
</dbReference>
<dbReference type="InterPro" id="IPR053926">
    <property type="entry name" value="RecX_HTH_1st"/>
</dbReference>
<dbReference type="InterPro" id="IPR053925">
    <property type="entry name" value="RecX_HTH_3rd"/>
</dbReference>
<sequence>MSEPSQITAIKPTQRDPSRATVRVAGRVVATLPQQRIAELELEVGMPWTDTLAASVSEAAVYDKALRQAMNRLARRGRSRSELDRKLAQLGYEPNVRERVLDRLTELNFLDDDALGRALMREIQARKPAGPHLLRQKLRQKGLDRELVDRLVAETRESQDQAGDAADLLRRRLPAMARLDPATRKRRLYSLLARRGFDGDAIQSAFESLADEMNPPAD</sequence>
<dbReference type="HAMAP" id="MF_01114">
    <property type="entry name" value="RecX"/>
    <property type="match status" value="1"/>
</dbReference>
<name>A0ABV4UA31_9BACT</name>
<comment type="subcellular location">
    <subcellularLocation>
        <location evidence="1 5">Cytoplasm</location>
    </subcellularLocation>
</comment>
<feature type="domain" description="RecX first three-helical" evidence="8">
    <location>
        <begin position="65"/>
        <end position="104"/>
    </location>
</feature>
<dbReference type="Proteomes" id="UP001575105">
    <property type="component" value="Unassembled WGS sequence"/>
</dbReference>
<proteinExistence type="inferred from homology"/>
<comment type="similarity">
    <text evidence="2 5">Belongs to the RecX family.</text>
</comment>
<reference evidence="9 10" key="1">
    <citation type="submission" date="2024-08" db="EMBL/GenBank/DDBJ databases">
        <title>Whole-genome sequencing of halo(alkali)philic microorganisms from hypersaline lakes.</title>
        <authorList>
            <person name="Sorokin D.Y."/>
            <person name="Merkel A.Y."/>
            <person name="Messina E."/>
            <person name="Yakimov M."/>
        </authorList>
    </citation>
    <scope>NUCLEOTIDE SEQUENCE [LARGE SCALE GENOMIC DNA]</scope>
    <source>
        <strain evidence="9 10">AB-hyl4</strain>
    </source>
</reference>
<evidence type="ECO:0000256" key="2">
    <source>
        <dbReference type="ARBA" id="ARBA00009695"/>
    </source>
</evidence>
<evidence type="ECO:0000256" key="4">
    <source>
        <dbReference type="ARBA" id="ARBA00022490"/>
    </source>
</evidence>
<keyword evidence="10" id="KW-1185">Reference proteome</keyword>
<keyword evidence="4 5" id="KW-0963">Cytoplasm</keyword>
<dbReference type="RefSeq" id="WP_425346876.1">
    <property type="nucleotide sequence ID" value="NZ_JBGUBD010000013.1"/>
</dbReference>
<protein>
    <recommendedName>
        <fullName evidence="3 5">Regulatory protein RecX</fullName>
    </recommendedName>
</protein>
<dbReference type="Gene3D" id="1.10.10.10">
    <property type="entry name" value="Winged helix-like DNA-binding domain superfamily/Winged helix DNA-binding domain"/>
    <property type="match status" value="3"/>
</dbReference>
<comment type="caution">
    <text evidence="9">The sequence shown here is derived from an EMBL/GenBank/DDBJ whole genome shotgun (WGS) entry which is preliminary data.</text>
</comment>
<dbReference type="InterPro" id="IPR036388">
    <property type="entry name" value="WH-like_DNA-bd_sf"/>
</dbReference>
<dbReference type="Pfam" id="PF02631">
    <property type="entry name" value="RecX_HTH2"/>
    <property type="match status" value="1"/>
</dbReference>
<feature type="domain" description="RecX second three-helical" evidence="6">
    <location>
        <begin position="111"/>
        <end position="149"/>
    </location>
</feature>
<dbReference type="PANTHER" id="PTHR33602">
    <property type="entry name" value="REGULATORY PROTEIN RECX FAMILY PROTEIN"/>
    <property type="match status" value="1"/>
</dbReference>
<dbReference type="Pfam" id="PF21982">
    <property type="entry name" value="RecX_HTH1"/>
    <property type="match status" value="1"/>
</dbReference>
<comment type="function">
    <text evidence="5">Modulates RecA activity.</text>
</comment>
<dbReference type="InterPro" id="IPR003783">
    <property type="entry name" value="Regulatory_RecX"/>
</dbReference>
<evidence type="ECO:0000259" key="7">
    <source>
        <dbReference type="Pfam" id="PF21981"/>
    </source>
</evidence>
<accession>A0ABV4UA31</accession>
<dbReference type="InterPro" id="IPR053924">
    <property type="entry name" value="RecX_HTH_2nd"/>
</dbReference>
<dbReference type="EMBL" id="JBGUBD010000013">
    <property type="protein sequence ID" value="MFA9479950.1"/>
    <property type="molecule type" value="Genomic_DNA"/>
</dbReference>
<evidence type="ECO:0000256" key="3">
    <source>
        <dbReference type="ARBA" id="ARBA00018111"/>
    </source>
</evidence>
<feature type="domain" description="RecX third three-helical" evidence="7">
    <location>
        <begin position="165"/>
        <end position="205"/>
    </location>
</feature>
<organism evidence="9 10">
    <name type="scientific">Natronomicrosphaera hydrolytica</name>
    <dbReference type="NCBI Taxonomy" id="3242702"/>
    <lineage>
        <taxon>Bacteria</taxon>
        <taxon>Pseudomonadati</taxon>
        <taxon>Planctomycetota</taxon>
        <taxon>Phycisphaerae</taxon>
        <taxon>Phycisphaerales</taxon>
        <taxon>Phycisphaeraceae</taxon>
        <taxon>Natronomicrosphaera</taxon>
    </lineage>
</organism>
<gene>
    <name evidence="5" type="primary">recX</name>
    <name evidence="9" type="ORF">ACERK3_16830</name>
</gene>
<evidence type="ECO:0000256" key="5">
    <source>
        <dbReference type="HAMAP-Rule" id="MF_01114"/>
    </source>
</evidence>
<evidence type="ECO:0000259" key="8">
    <source>
        <dbReference type="Pfam" id="PF21982"/>
    </source>
</evidence>
<evidence type="ECO:0000256" key="1">
    <source>
        <dbReference type="ARBA" id="ARBA00004496"/>
    </source>
</evidence>
<evidence type="ECO:0000259" key="6">
    <source>
        <dbReference type="Pfam" id="PF02631"/>
    </source>
</evidence>
<evidence type="ECO:0000313" key="9">
    <source>
        <dbReference type="EMBL" id="MFA9479950.1"/>
    </source>
</evidence>